<feature type="transmembrane region" description="Helical" evidence="1">
    <location>
        <begin position="32"/>
        <end position="53"/>
    </location>
</feature>
<feature type="transmembrane region" description="Helical" evidence="1">
    <location>
        <begin position="59"/>
        <end position="76"/>
    </location>
</feature>
<evidence type="ECO:0000256" key="1">
    <source>
        <dbReference type="SAM" id="Phobius"/>
    </source>
</evidence>
<gene>
    <name evidence="2" type="ORF">NCTC4822_00377</name>
</gene>
<evidence type="ECO:0000313" key="3">
    <source>
        <dbReference type="Proteomes" id="UP000254519"/>
    </source>
</evidence>
<evidence type="ECO:0000313" key="2">
    <source>
        <dbReference type="EMBL" id="SUI98962.1"/>
    </source>
</evidence>
<keyword evidence="1" id="KW-0812">Transmembrane</keyword>
<reference evidence="2 3" key="1">
    <citation type="submission" date="2018-06" db="EMBL/GenBank/DDBJ databases">
        <authorList>
            <consortium name="Pathogen Informatics"/>
            <person name="Doyle S."/>
        </authorList>
    </citation>
    <scope>NUCLEOTIDE SEQUENCE [LARGE SCALE GENOMIC DNA]</scope>
    <source>
        <strain evidence="3">ATCC 11859 / DSM 33 / NCIB 8841 / NCTC 4822</strain>
    </source>
</reference>
<name>A0A380BE77_SPOPA</name>
<protein>
    <submittedName>
        <fullName evidence="2">Uncharacterized protein</fullName>
    </submittedName>
</protein>
<keyword evidence="3" id="KW-1185">Reference proteome</keyword>
<organism evidence="2 3">
    <name type="scientific">Sporosarcina pasteurii</name>
    <name type="common">Bacillus pasteurii</name>
    <dbReference type="NCBI Taxonomy" id="1474"/>
    <lineage>
        <taxon>Bacteria</taxon>
        <taxon>Bacillati</taxon>
        <taxon>Bacillota</taxon>
        <taxon>Bacilli</taxon>
        <taxon>Bacillales</taxon>
        <taxon>Caryophanaceae</taxon>
        <taxon>Sporosarcina</taxon>
    </lineage>
</organism>
<proteinExistence type="predicted"/>
<dbReference type="EMBL" id="UGYZ01000002">
    <property type="protein sequence ID" value="SUI98962.1"/>
    <property type="molecule type" value="Genomic_DNA"/>
</dbReference>
<dbReference type="RefSeq" id="WP_115359881.1">
    <property type="nucleotide sequence ID" value="NZ_CP038012.1"/>
</dbReference>
<accession>A0A380BE77</accession>
<keyword evidence="1" id="KW-0472">Membrane</keyword>
<keyword evidence="1" id="KW-1133">Transmembrane helix</keyword>
<dbReference type="AlphaFoldDB" id="A0A380BE77"/>
<dbReference type="Proteomes" id="UP000254519">
    <property type="component" value="Unassembled WGS sequence"/>
</dbReference>
<sequence>MNMQMREKLRNLTTAAKNSEQIPEPSKKFGMFIFYLSAAIGVLAIFVFAIALFIYGHPIGAFITIAIALSVTYMLYKIQSADELPLD</sequence>